<dbReference type="EnsemblMetazoa" id="GPAI008579-RA">
    <property type="protein sequence ID" value="GPAI008579-PA"/>
    <property type="gene ID" value="GPAI008579"/>
</dbReference>
<dbReference type="VEuPathDB" id="VectorBase:GPAI008579"/>
<organism evidence="1 2">
    <name type="scientific">Glossina pallidipes</name>
    <name type="common">Tsetse fly</name>
    <dbReference type="NCBI Taxonomy" id="7398"/>
    <lineage>
        <taxon>Eukaryota</taxon>
        <taxon>Metazoa</taxon>
        <taxon>Ecdysozoa</taxon>
        <taxon>Arthropoda</taxon>
        <taxon>Hexapoda</taxon>
        <taxon>Insecta</taxon>
        <taxon>Pterygota</taxon>
        <taxon>Neoptera</taxon>
        <taxon>Endopterygota</taxon>
        <taxon>Diptera</taxon>
        <taxon>Brachycera</taxon>
        <taxon>Muscomorpha</taxon>
        <taxon>Hippoboscoidea</taxon>
        <taxon>Glossinidae</taxon>
        <taxon>Glossina</taxon>
    </lineage>
</organism>
<reference evidence="2" key="1">
    <citation type="submission" date="2014-03" db="EMBL/GenBank/DDBJ databases">
        <authorList>
            <person name="Aksoy S."/>
            <person name="Warren W."/>
            <person name="Wilson R.K."/>
        </authorList>
    </citation>
    <scope>NUCLEOTIDE SEQUENCE [LARGE SCALE GENOMIC DNA]</scope>
    <source>
        <strain evidence="2">IAEA</strain>
    </source>
</reference>
<proteinExistence type="predicted"/>
<accession>A0A1A9ZAF5</accession>
<keyword evidence="2" id="KW-1185">Reference proteome</keyword>
<evidence type="ECO:0000313" key="2">
    <source>
        <dbReference type="Proteomes" id="UP000092445"/>
    </source>
</evidence>
<reference evidence="1" key="2">
    <citation type="submission" date="2020-05" db="UniProtKB">
        <authorList>
            <consortium name="EnsemblMetazoa"/>
        </authorList>
    </citation>
    <scope>IDENTIFICATION</scope>
    <source>
        <strain evidence="1">IAEA</strain>
    </source>
</reference>
<evidence type="ECO:0000313" key="1">
    <source>
        <dbReference type="EnsemblMetazoa" id="GPAI008579-PA"/>
    </source>
</evidence>
<name>A0A1A9ZAF5_GLOPL</name>
<sequence length="149" mass="16928">MHFDQAGREPGYVTPNTQKTKFSSNTRCVHLYICVRANSLYLFCDFRVDFIFSSPCYVSHALVAAFVVDSTQPFEEETGPLVTWLESITISIVSSIYGNRTETENRINRKPSSLHQCNKSNEDLVLTMRSFSKKEIIEKSPIPLGGSYF</sequence>
<protein>
    <submittedName>
        <fullName evidence="1">Uncharacterized protein</fullName>
    </submittedName>
</protein>
<dbReference type="AlphaFoldDB" id="A0A1A9ZAF5"/>
<dbReference type="Proteomes" id="UP000092445">
    <property type="component" value="Unassembled WGS sequence"/>
</dbReference>